<keyword evidence="6" id="KW-0675">Receptor</keyword>
<dbReference type="Pfam" id="PF01094">
    <property type="entry name" value="ANF_receptor"/>
    <property type="match status" value="1"/>
</dbReference>
<dbReference type="InterPro" id="IPR002455">
    <property type="entry name" value="GPCR3_GABA-B"/>
</dbReference>
<accession>A0ABN8MQH6</accession>
<evidence type="ECO:0000256" key="3">
    <source>
        <dbReference type="ARBA" id="ARBA00022989"/>
    </source>
</evidence>
<keyword evidence="7" id="KW-0325">Glycoprotein</keyword>
<comment type="subcellular location">
    <subcellularLocation>
        <location evidence="1">Membrane</location>
    </subcellularLocation>
</comment>
<dbReference type="SUPFAM" id="SSF53822">
    <property type="entry name" value="Periplasmic binding protein-like I"/>
    <property type="match status" value="1"/>
</dbReference>
<keyword evidence="11" id="KW-1185">Reference proteome</keyword>
<evidence type="ECO:0000256" key="2">
    <source>
        <dbReference type="ARBA" id="ARBA00022692"/>
    </source>
</evidence>
<dbReference type="EMBL" id="CALNXK010000001">
    <property type="protein sequence ID" value="CAH3032185.1"/>
    <property type="molecule type" value="Genomic_DNA"/>
</dbReference>
<evidence type="ECO:0000256" key="4">
    <source>
        <dbReference type="ARBA" id="ARBA00023040"/>
    </source>
</evidence>
<dbReference type="InterPro" id="IPR001828">
    <property type="entry name" value="ANF_lig-bd_rcpt"/>
</dbReference>
<evidence type="ECO:0000256" key="1">
    <source>
        <dbReference type="ARBA" id="ARBA00004370"/>
    </source>
</evidence>
<comment type="caution">
    <text evidence="10">The sequence shown here is derived from an EMBL/GenBank/DDBJ whole genome shotgun (WGS) entry which is preliminary data.</text>
</comment>
<keyword evidence="3" id="KW-1133">Transmembrane helix</keyword>
<feature type="non-terminal residue" evidence="10">
    <location>
        <position position="125"/>
    </location>
</feature>
<keyword evidence="5" id="KW-0472">Membrane</keyword>
<reference evidence="10 11" key="1">
    <citation type="submission" date="2022-05" db="EMBL/GenBank/DDBJ databases">
        <authorList>
            <consortium name="Genoscope - CEA"/>
            <person name="William W."/>
        </authorList>
    </citation>
    <scope>NUCLEOTIDE SEQUENCE [LARGE SCALE GENOMIC DNA]</scope>
</reference>
<evidence type="ECO:0000259" key="9">
    <source>
        <dbReference type="Pfam" id="PF01094"/>
    </source>
</evidence>
<name>A0ABN8MQH6_9CNID</name>
<dbReference type="Gene3D" id="3.40.50.2300">
    <property type="match status" value="3"/>
</dbReference>
<dbReference type="PANTHER" id="PTHR10519">
    <property type="entry name" value="GABA-B RECEPTOR"/>
    <property type="match status" value="1"/>
</dbReference>
<evidence type="ECO:0000256" key="8">
    <source>
        <dbReference type="ARBA" id="ARBA00023224"/>
    </source>
</evidence>
<organism evidence="10 11">
    <name type="scientific">Porites lobata</name>
    <dbReference type="NCBI Taxonomy" id="104759"/>
    <lineage>
        <taxon>Eukaryota</taxon>
        <taxon>Metazoa</taxon>
        <taxon>Cnidaria</taxon>
        <taxon>Anthozoa</taxon>
        <taxon>Hexacorallia</taxon>
        <taxon>Scleractinia</taxon>
        <taxon>Fungiina</taxon>
        <taxon>Poritidae</taxon>
        <taxon>Porites</taxon>
    </lineage>
</organism>
<evidence type="ECO:0000313" key="11">
    <source>
        <dbReference type="Proteomes" id="UP001159405"/>
    </source>
</evidence>
<gene>
    <name evidence="10" type="ORF">PLOB_00000378</name>
</gene>
<keyword evidence="4" id="KW-0297">G-protein coupled receptor</keyword>
<feature type="domain" description="Receptor ligand binding region" evidence="9">
    <location>
        <begin position="31"/>
        <end position="80"/>
    </location>
</feature>
<evidence type="ECO:0000256" key="7">
    <source>
        <dbReference type="ARBA" id="ARBA00023180"/>
    </source>
</evidence>
<keyword evidence="2" id="KW-0812">Transmembrane</keyword>
<dbReference type="InterPro" id="IPR028082">
    <property type="entry name" value="Peripla_BP_I"/>
</dbReference>
<sequence>MGNPARVALLKHFKWNRVALIIQNVDIFVLKNDARIIIALMYADKFRKVMCTALEMQLYGSKYVWITVGSWYSDEWRKVRDMDCEGNQLKEEPSYLIEIRPLLLSTSHESTISGKAVPARTRSGR</sequence>
<keyword evidence="8" id="KW-0807">Transducer</keyword>
<dbReference type="Proteomes" id="UP001159405">
    <property type="component" value="Unassembled WGS sequence"/>
</dbReference>
<evidence type="ECO:0000256" key="6">
    <source>
        <dbReference type="ARBA" id="ARBA00023170"/>
    </source>
</evidence>
<protein>
    <recommendedName>
        <fullName evidence="9">Receptor ligand binding region domain-containing protein</fullName>
    </recommendedName>
</protein>
<evidence type="ECO:0000313" key="10">
    <source>
        <dbReference type="EMBL" id="CAH3032185.1"/>
    </source>
</evidence>
<dbReference type="PANTHER" id="PTHR10519:SF20">
    <property type="entry name" value="G-PROTEIN COUPLED RECEPTOR 156-RELATED"/>
    <property type="match status" value="1"/>
</dbReference>
<proteinExistence type="predicted"/>
<evidence type="ECO:0000256" key="5">
    <source>
        <dbReference type="ARBA" id="ARBA00023136"/>
    </source>
</evidence>